<reference evidence="1" key="1">
    <citation type="submission" date="2022-11" db="EMBL/GenBank/DDBJ databases">
        <authorList>
            <person name="Petersen C."/>
        </authorList>
    </citation>
    <scope>NUCLEOTIDE SEQUENCE</scope>
    <source>
        <strain evidence="1">IBT 16849</strain>
    </source>
</reference>
<dbReference type="Proteomes" id="UP001150879">
    <property type="component" value="Unassembled WGS sequence"/>
</dbReference>
<protein>
    <submittedName>
        <fullName evidence="1">Extradiol ring-cleavage dioxygenase class III enzyme subunit B</fullName>
    </submittedName>
</protein>
<dbReference type="SUPFAM" id="SSF53213">
    <property type="entry name" value="LigB-like"/>
    <property type="match status" value="1"/>
</dbReference>
<accession>A0A9W9MFX8</accession>
<sequence>MAVHSFASIAEITNAPTEEEREATQALVISKSRTFDTNLRAAVTKKDAKKGAEALLKLETLYEFKRSHPTVEHFTPLLIAAAAAGDAEIEALGIDLVEPAFSYLNLRFA</sequence>
<keyword evidence="1" id="KW-0223">Dioxygenase</keyword>
<keyword evidence="1" id="KW-0560">Oxidoreductase</keyword>
<dbReference type="GO" id="GO:0051213">
    <property type="term" value="F:dioxygenase activity"/>
    <property type="evidence" value="ECO:0007669"/>
    <property type="project" value="UniProtKB-KW"/>
</dbReference>
<name>A0A9W9MFX8_9EURO</name>
<reference evidence="1" key="2">
    <citation type="journal article" date="2023" name="IMA Fungus">
        <title>Comparative genomic study of the Penicillium genus elucidates a diverse pangenome and 15 lateral gene transfer events.</title>
        <authorList>
            <person name="Petersen C."/>
            <person name="Sorensen T."/>
            <person name="Nielsen M.R."/>
            <person name="Sondergaard T.E."/>
            <person name="Sorensen J.L."/>
            <person name="Fitzpatrick D.A."/>
            <person name="Frisvad J.C."/>
            <person name="Nielsen K.L."/>
        </authorList>
    </citation>
    <scope>NUCLEOTIDE SEQUENCE</scope>
    <source>
        <strain evidence="1">IBT 16849</strain>
    </source>
</reference>
<dbReference type="OrthoDB" id="7396853at2759"/>
<dbReference type="AlphaFoldDB" id="A0A9W9MFX8"/>
<evidence type="ECO:0000313" key="1">
    <source>
        <dbReference type="EMBL" id="KAJ5199747.1"/>
    </source>
</evidence>
<comment type="caution">
    <text evidence="1">The sequence shown here is derived from an EMBL/GenBank/DDBJ whole genome shotgun (WGS) entry which is preliminary data.</text>
</comment>
<proteinExistence type="predicted"/>
<dbReference type="EMBL" id="JAPQKP010000003">
    <property type="protein sequence ID" value="KAJ5199747.1"/>
    <property type="molecule type" value="Genomic_DNA"/>
</dbReference>
<evidence type="ECO:0000313" key="2">
    <source>
        <dbReference type="Proteomes" id="UP001150879"/>
    </source>
</evidence>
<gene>
    <name evidence="1" type="ORF">N7472_004951</name>
</gene>
<keyword evidence="2" id="KW-1185">Reference proteome</keyword>
<organism evidence="1 2">
    <name type="scientific">Penicillium cf. griseofulvum</name>
    <dbReference type="NCBI Taxonomy" id="2972120"/>
    <lineage>
        <taxon>Eukaryota</taxon>
        <taxon>Fungi</taxon>
        <taxon>Dikarya</taxon>
        <taxon>Ascomycota</taxon>
        <taxon>Pezizomycotina</taxon>
        <taxon>Eurotiomycetes</taxon>
        <taxon>Eurotiomycetidae</taxon>
        <taxon>Eurotiales</taxon>
        <taxon>Aspergillaceae</taxon>
        <taxon>Penicillium</taxon>
    </lineage>
</organism>
<dbReference type="Gene3D" id="3.40.830.10">
    <property type="entry name" value="LigB-like"/>
    <property type="match status" value="1"/>
</dbReference>